<dbReference type="Pfam" id="PF00561">
    <property type="entry name" value="Abhydrolase_1"/>
    <property type="match status" value="1"/>
</dbReference>
<reference evidence="2 3" key="1">
    <citation type="submission" date="2015-07" db="EMBL/GenBank/DDBJ databases">
        <title>Comparative genomics of the Sigatoka disease complex on banana suggests a link between parallel evolutionary changes in Pseudocercospora fijiensis and Pseudocercospora eumusae and increased virulence on the banana host.</title>
        <authorList>
            <person name="Chang T.-C."/>
            <person name="Salvucci A."/>
            <person name="Crous P.W."/>
            <person name="Stergiopoulos I."/>
        </authorList>
    </citation>
    <scope>NUCLEOTIDE SEQUENCE [LARGE SCALE GENOMIC DNA]</scope>
    <source>
        <strain evidence="2 3">CBS 114824</strain>
    </source>
</reference>
<evidence type="ECO:0000313" key="2">
    <source>
        <dbReference type="EMBL" id="KXT03846.1"/>
    </source>
</evidence>
<dbReference type="EMBL" id="LFZN01000026">
    <property type="protein sequence ID" value="KXT03846.1"/>
    <property type="molecule type" value="Genomic_DNA"/>
</dbReference>
<dbReference type="InterPro" id="IPR000073">
    <property type="entry name" value="AB_hydrolase_1"/>
</dbReference>
<gene>
    <name evidence="2" type="ORF">AC578_8966</name>
</gene>
<evidence type="ECO:0000313" key="3">
    <source>
        <dbReference type="Proteomes" id="UP000070133"/>
    </source>
</evidence>
<proteinExistence type="predicted"/>
<organism evidence="2 3">
    <name type="scientific">Pseudocercospora eumusae</name>
    <dbReference type="NCBI Taxonomy" id="321146"/>
    <lineage>
        <taxon>Eukaryota</taxon>
        <taxon>Fungi</taxon>
        <taxon>Dikarya</taxon>
        <taxon>Ascomycota</taxon>
        <taxon>Pezizomycotina</taxon>
        <taxon>Dothideomycetes</taxon>
        <taxon>Dothideomycetidae</taxon>
        <taxon>Mycosphaerellales</taxon>
        <taxon>Mycosphaerellaceae</taxon>
        <taxon>Pseudocercospora</taxon>
    </lineage>
</organism>
<sequence length="105" mass="11801">MYQGWADSVMHLIEALGWKKIDLFGFSMGGWTVQMVALTRPDLTRKLMIAGSGPLMPSQQVRGIIWPRDTAPEEPIKMLATARADSREEVEAGHLAAQQYFARIR</sequence>
<name>A0A139HN36_9PEZI</name>
<protein>
    <recommendedName>
        <fullName evidence="1">AB hydrolase-1 domain-containing protein</fullName>
    </recommendedName>
</protein>
<dbReference type="AlphaFoldDB" id="A0A139HN36"/>
<dbReference type="InterPro" id="IPR029058">
    <property type="entry name" value="AB_hydrolase_fold"/>
</dbReference>
<dbReference type="SUPFAM" id="SSF53474">
    <property type="entry name" value="alpha/beta-Hydrolases"/>
    <property type="match status" value="1"/>
</dbReference>
<feature type="domain" description="AB hydrolase-1" evidence="1">
    <location>
        <begin position="11"/>
        <end position="57"/>
    </location>
</feature>
<dbReference type="Gene3D" id="3.40.50.1820">
    <property type="entry name" value="alpha/beta hydrolase"/>
    <property type="match status" value="1"/>
</dbReference>
<keyword evidence="3" id="KW-1185">Reference proteome</keyword>
<comment type="caution">
    <text evidence="2">The sequence shown here is derived from an EMBL/GenBank/DDBJ whole genome shotgun (WGS) entry which is preliminary data.</text>
</comment>
<dbReference type="Proteomes" id="UP000070133">
    <property type="component" value="Unassembled WGS sequence"/>
</dbReference>
<dbReference type="STRING" id="321146.A0A139HN36"/>
<accession>A0A139HN36</accession>
<dbReference type="OrthoDB" id="8119704at2759"/>
<evidence type="ECO:0000259" key="1">
    <source>
        <dbReference type="Pfam" id="PF00561"/>
    </source>
</evidence>